<evidence type="ECO:0000313" key="1">
    <source>
        <dbReference type="EMBL" id="KAF9489849.1"/>
    </source>
</evidence>
<organism evidence="1 2">
    <name type="scientific">Pleurotus eryngii</name>
    <name type="common">Boletus of the steppes</name>
    <dbReference type="NCBI Taxonomy" id="5323"/>
    <lineage>
        <taxon>Eukaryota</taxon>
        <taxon>Fungi</taxon>
        <taxon>Dikarya</taxon>
        <taxon>Basidiomycota</taxon>
        <taxon>Agaricomycotina</taxon>
        <taxon>Agaricomycetes</taxon>
        <taxon>Agaricomycetidae</taxon>
        <taxon>Agaricales</taxon>
        <taxon>Pleurotineae</taxon>
        <taxon>Pleurotaceae</taxon>
        <taxon>Pleurotus</taxon>
    </lineage>
</organism>
<dbReference type="AlphaFoldDB" id="A0A9P6DAM4"/>
<sequence>MTPFPPNRAANVHFFWCSSERPRRHGPRCKHDCLAFLCFIPLGLCLACLPTPHWSSQVNANDADASIVMSTPSTVHDDDNDDAIIIHGKVDEEIACDAEDKVSGNVVHTIR</sequence>
<evidence type="ECO:0000313" key="2">
    <source>
        <dbReference type="Proteomes" id="UP000807025"/>
    </source>
</evidence>
<name>A0A9P6DAM4_PLEER</name>
<reference evidence="1" key="1">
    <citation type="submission" date="2020-11" db="EMBL/GenBank/DDBJ databases">
        <authorList>
            <consortium name="DOE Joint Genome Institute"/>
            <person name="Ahrendt S."/>
            <person name="Riley R."/>
            <person name="Andreopoulos W."/>
            <person name="Labutti K."/>
            <person name="Pangilinan J."/>
            <person name="Ruiz-Duenas F.J."/>
            <person name="Barrasa J.M."/>
            <person name="Sanchez-Garcia M."/>
            <person name="Camarero S."/>
            <person name="Miyauchi S."/>
            <person name="Serrano A."/>
            <person name="Linde D."/>
            <person name="Babiker R."/>
            <person name="Drula E."/>
            <person name="Ayuso-Fernandez I."/>
            <person name="Pacheco R."/>
            <person name="Padilla G."/>
            <person name="Ferreira P."/>
            <person name="Barriuso J."/>
            <person name="Kellner H."/>
            <person name="Castanera R."/>
            <person name="Alfaro M."/>
            <person name="Ramirez L."/>
            <person name="Pisabarro A.G."/>
            <person name="Kuo A."/>
            <person name="Tritt A."/>
            <person name="Lipzen A."/>
            <person name="He G."/>
            <person name="Yan M."/>
            <person name="Ng V."/>
            <person name="Cullen D."/>
            <person name="Martin F."/>
            <person name="Rosso M.-N."/>
            <person name="Henrissat B."/>
            <person name="Hibbett D."/>
            <person name="Martinez A.T."/>
            <person name="Grigoriev I.V."/>
        </authorList>
    </citation>
    <scope>NUCLEOTIDE SEQUENCE</scope>
    <source>
        <strain evidence="1">ATCC 90797</strain>
    </source>
</reference>
<dbReference type="EMBL" id="MU154657">
    <property type="protein sequence ID" value="KAF9489849.1"/>
    <property type="molecule type" value="Genomic_DNA"/>
</dbReference>
<accession>A0A9P6DAM4</accession>
<keyword evidence="2" id="KW-1185">Reference proteome</keyword>
<comment type="caution">
    <text evidence="1">The sequence shown here is derived from an EMBL/GenBank/DDBJ whole genome shotgun (WGS) entry which is preliminary data.</text>
</comment>
<proteinExistence type="predicted"/>
<gene>
    <name evidence="1" type="ORF">BDN71DRAFT_1455427</name>
</gene>
<protein>
    <submittedName>
        <fullName evidence="1">Uncharacterized protein</fullName>
    </submittedName>
</protein>
<dbReference type="Proteomes" id="UP000807025">
    <property type="component" value="Unassembled WGS sequence"/>
</dbReference>